<proteinExistence type="predicted"/>
<evidence type="ECO:0000313" key="2">
    <source>
        <dbReference type="EMBL" id="CAJ0587037.1"/>
    </source>
</evidence>
<accession>A0AA36DHW5</accession>
<dbReference type="Proteomes" id="UP001177023">
    <property type="component" value="Unassembled WGS sequence"/>
</dbReference>
<feature type="non-terminal residue" evidence="2">
    <location>
        <position position="114"/>
    </location>
</feature>
<protein>
    <submittedName>
        <fullName evidence="2">Uncharacterized protein</fullName>
    </submittedName>
</protein>
<gene>
    <name evidence="2" type="ORF">MSPICULIGERA_LOCUS25017</name>
</gene>
<evidence type="ECO:0000313" key="3">
    <source>
        <dbReference type="Proteomes" id="UP001177023"/>
    </source>
</evidence>
<evidence type="ECO:0000256" key="1">
    <source>
        <dbReference type="SAM" id="MobiDB-lite"/>
    </source>
</evidence>
<comment type="caution">
    <text evidence="2">The sequence shown here is derived from an EMBL/GenBank/DDBJ whole genome shotgun (WGS) entry which is preliminary data.</text>
</comment>
<feature type="region of interest" description="Disordered" evidence="1">
    <location>
        <begin position="77"/>
        <end position="102"/>
    </location>
</feature>
<dbReference type="AlphaFoldDB" id="A0AA36DHW5"/>
<dbReference type="EMBL" id="CATQJA010002709">
    <property type="protein sequence ID" value="CAJ0587037.1"/>
    <property type="molecule type" value="Genomic_DNA"/>
</dbReference>
<sequence length="114" mass="12976">MSYEDLGRQVIAPHRGFNAKAREVLLDSPMKVEFDGIGQPPKVKHQRPHQKKFLGDIGKTRMDSDMESIGAYRSLTGDEAVSPQPGDQPKMQRNHYDVEERRNTVSKWLEKAGQ</sequence>
<organism evidence="2 3">
    <name type="scientific">Mesorhabditis spiculigera</name>
    <dbReference type="NCBI Taxonomy" id="96644"/>
    <lineage>
        <taxon>Eukaryota</taxon>
        <taxon>Metazoa</taxon>
        <taxon>Ecdysozoa</taxon>
        <taxon>Nematoda</taxon>
        <taxon>Chromadorea</taxon>
        <taxon>Rhabditida</taxon>
        <taxon>Rhabditina</taxon>
        <taxon>Rhabditomorpha</taxon>
        <taxon>Rhabditoidea</taxon>
        <taxon>Rhabditidae</taxon>
        <taxon>Mesorhabditinae</taxon>
        <taxon>Mesorhabditis</taxon>
    </lineage>
</organism>
<keyword evidence="3" id="KW-1185">Reference proteome</keyword>
<name>A0AA36DHW5_9BILA</name>
<reference evidence="2" key="1">
    <citation type="submission" date="2023-06" db="EMBL/GenBank/DDBJ databases">
        <authorList>
            <person name="Delattre M."/>
        </authorList>
    </citation>
    <scope>NUCLEOTIDE SEQUENCE</scope>
    <source>
        <strain evidence="2">AF72</strain>
    </source>
</reference>